<keyword evidence="2" id="KW-1185">Reference proteome</keyword>
<gene>
    <name evidence="1" type="ORF">DICVIV_13489</name>
</gene>
<dbReference type="Proteomes" id="UP000053766">
    <property type="component" value="Unassembled WGS sequence"/>
</dbReference>
<dbReference type="EMBL" id="KN717123">
    <property type="protein sequence ID" value="KJH40552.1"/>
    <property type="molecule type" value="Genomic_DNA"/>
</dbReference>
<accession>A0A0D8X9V7</accession>
<evidence type="ECO:0000313" key="2">
    <source>
        <dbReference type="Proteomes" id="UP000053766"/>
    </source>
</evidence>
<reference evidence="1 2" key="1">
    <citation type="submission" date="2013-11" db="EMBL/GenBank/DDBJ databases">
        <title>Draft genome of the bovine lungworm Dictyocaulus viviparus.</title>
        <authorList>
            <person name="Mitreva M."/>
        </authorList>
    </citation>
    <scope>NUCLEOTIDE SEQUENCE [LARGE SCALE GENOMIC DNA]</scope>
    <source>
        <strain evidence="1 2">HannoverDv2000</strain>
    </source>
</reference>
<dbReference type="AlphaFoldDB" id="A0A0D8X9V7"/>
<evidence type="ECO:0000313" key="1">
    <source>
        <dbReference type="EMBL" id="KJH40552.1"/>
    </source>
</evidence>
<reference evidence="2" key="2">
    <citation type="journal article" date="2016" name="Sci. Rep.">
        <title>Dictyocaulus viviparus genome, variome and transcriptome elucidate lungworm biology and support future intervention.</title>
        <authorList>
            <person name="McNulty S.N."/>
            <person name="Strube C."/>
            <person name="Rosa B.A."/>
            <person name="Martin J.C."/>
            <person name="Tyagi R."/>
            <person name="Choi Y.J."/>
            <person name="Wang Q."/>
            <person name="Hallsworth Pepin K."/>
            <person name="Zhang X."/>
            <person name="Ozersky P."/>
            <person name="Wilson R.K."/>
            <person name="Sternberg P.W."/>
            <person name="Gasser R.B."/>
            <person name="Mitreva M."/>
        </authorList>
    </citation>
    <scope>NUCLEOTIDE SEQUENCE [LARGE SCALE GENOMIC DNA]</scope>
    <source>
        <strain evidence="2">HannoverDv2000</strain>
    </source>
</reference>
<sequence>MKWGCKLAKKAEEEVINECNWIISADLGEIIYKKRQERQVTQKQTLAEYILKSCWLHHRSKWDGRRNVRKVGCAIKKCKHAPRRPEVYMACFHDNHSSVLFCYGLHFLIACYDLYIVTYRTISVIGPIYAHRKIDFSRLDQNVSALVKLAMTSKFPLSNIVIFLYFSTYAISLCL</sequence>
<protein>
    <submittedName>
        <fullName evidence="1">Uncharacterized protein</fullName>
    </submittedName>
</protein>
<organism evidence="1 2">
    <name type="scientific">Dictyocaulus viviparus</name>
    <name type="common">Bovine lungworm</name>
    <dbReference type="NCBI Taxonomy" id="29172"/>
    <lineage>
        <taxon>Eukaryota</taxon>
        <taxon>Metazoa</taxon>
        <taxon>Ecdysozoa</taxon>
        <taxon>Nematoda</taxon>
        <taxon>Chromadorea</taxon>
        <taxon>Rhabditida</taxon>
        <taxon>Rhabditina</taxon>
        <taxon>Rhabditomorpha</taxon>
        <taxon>Strongyloidea</taxon>
        <taxon>Metastrongylidae</taxon>
        <taxon>Dictyocaulus</taxon>
    </lineage>
</organism>
<proteinExistence type="predicted"/>
<name>A0A0D8X9V7_DICVI</name>